<protein>
    <submittedName>
        <fullName evidence="1">Uncharacterized protein</fullName>
    </submittedName>
</protein>
<name>A0A067S7S4_GALM3</name>
<dbReference type="Proteomes" id="UP000027222">
    <property type="component" value="Unassembled WGS sequence"/>
</dbReference>
<proteinExistence type="predicted"/>
<dbReference type="EMBL" id="KL142419">
    <property type="protein sequence ID" value="KDR66915.1"/>
    <property type="molecule type" value="Genomic_DNA"/>
</dbReference>
<dbReference type="AlphaFoldDB" id="A0A067S7S4"/>
<gene>
    <name evidence="1" type="ORF">GALMADRAFT_147561</name>
</gene>
<evidence type="ECO:0000313" key="1">
    <source>
        <dbReference type="EMBL" id="KDR66915.1"/>
    </source>
</evidence>
<evidence type="ECO:0000313" key="2">
    <source>
        <dbReference type="Proteomes" id="UP000027222"/>
    </source>
</evidence>
<accession>A0A067S7S4</accession>
<organism evidence="1 2">
    <name type="scientific">Galerina marginata (strain CBS 339.88)</name>
    <dbReference type="NCBI Taxonomy" id="685588"/>
    <lineage>
        <taxon>Eukaryota</taxon>
        <taxon>Fungi</taxon>
        <taxon>Dikarya</taxon>
        <taxon>Basidiomycota</taxon>
        <taxon>Agaricomycotina</taxon>
        <taxon>Agaricomycetes</taxon>
        <taxon>Agaricomycetidae</taxon>
        <taxon>Agaricales</taxon>
        <taxon>Agaricineae</taxon>
        <taxon>Strophariaceae</taxon>
        <taxon>Galerina</taxon>
    </lineage>
</organism>
<reference evidence="2" key="1">
    <citation type="journal article" date="2014" name="Proc. Natl. Acad. Sci. U.S.A.">
        <title>Extensive sampling of basidiomycete genomes demonstrates inadequacy of the white-rot/brown-rot paradigm for wood decay fungi.</title>
        <authorList>
            <person name="Riley R."/>
            <person name="Salamov A.A."/>
            <person name="Brown D.W."/>
            <person name="Nagy L.G."/>
            <person name="Floudas D."/>
            <person name="Held B.W."/>
            <person name="Levasseur A."/>
            <person name="Lombard V."/>
            <person name="Morin E."/>
            <person name="Otillar R."/>
            <person name="Lindquist E.A."/>
            <person name="Sun H."/>
            <person name="LaButti K.M."/>
            <person name="Schmutz J."/>
            <person name="Jabbour D."/>
            <person name="Luo H."/>
            <person name="Baker S.E."/>
            <person name="Pisabarro A.G."/>
            <person name="Walton J.D."/>
            <person name="Blanchette R.A."/>
            <person name="Henrissat B."/>
            <person name="Martin F."/>
            <person name="Cullen D."/>
            <person name="Hibbett D.S."/>
            <person name="Grigoriev I.V."/>
        </authorList>
    </citation>
    <scope>NUCLEOTIDE SEQUENCE [LARGE SCALE GENOMIC DNA]</scope>
    <source>
        <strain evidence="2">CBS 339.88</strain>
    </source>
</reference>
<keyword evidence="2" id="KW-1185">Reference proteome</keyword>
<sequence length="173" mass="19042">MPSSCPGGNKYDIRRQVGVFVEEAMVEDFYWIEFGVRGKTYLRSLDADFSSNSYSCPESDSYESCDFPLSNAHLPSLTHSNFSTQNRPTPPPAPTSLDSSYLPHALGAFGSLHPRSSDLREPGRSVVPVYHARQQSREDKVVMRVVRVADVEVNTSCACVKAAAVVAVDSPWP</sequence>
<dbReference type="HOGENOM" id="CLU_1547704_0_0_1"/>